<feature type="region of interest" description="Disordered" evidence="1">
    <location>
        <begin position="48"/>
        <end position="72"/>
    </location>
</feature>
<evidence type="ECO:0000313" key="3">
    <source>
        <dbReference type="Proteomes" id="UP001530315"/>
    </source>
</evidence>
<proteinExistence type="predicted"/>
<dbReference type="Proteomes" id="UP001530315">
    <property type="component" value="Unassembled WGS sequence"/>
</dbReference>
<dbReference type="EMBL" id="JALLAZ020001616">
    <property type="protein sequence ID" value="KAL3770978.1"/>
    <property type="molecule type" value="Genomic_DNA"/>
</dbReference>
<feature type="region of interest" description="Disordered" evidence="1">
    <location>
        <begin position="165"/>
        <end position="186"/>
    </location>
</feature>
<sequence>MVTEEVVTIHQAEDHLKQEEVSLQDASYETNPDSVGMGALANAAAEKVEAGAKRPGEYTEEDAAKKPKYESSADPEVWENLMAQVRGQLVAMSSDECFSRALELQMLARAEVGNRSQHLSNAMDLMANSQAGLAESPAKPLIKRNNTKNAPVLCVTRWETGQRVTKAEREVSKQKPIKSTKASPVPCMKMTPPLPPRCEVDNAPDVELPAFCQLVNFPTARYYGTCVMCDESEFAIPKQNKGVCNNCDVAIWVLNPSGINIKWCKGCKNFRKWIDFGMKVC</sequence>
<reference evidence="2 3" key="1">
    <citation type="submission" date="2024-10" db="EMBL/GenBank/DDBJ databases">
        <title>Updated reference genomes for cyclostephanoid diatoms.</title>
        <authorList>
            <person name="Roberts W.R."/>
            <person name="Alverson A.J."/>
        </authorList>
    </citation>
    <scope>NUCLEOTIDE SEQUENCE [LARGE SCALE GENOMIC DNA]</scope>
    <source>
        <strain evidence="2 3">AJA276-08</strain>
    </source>
</reference>
<keyword evidence="3" id="KW-1185">Reference proteome</keyword>
<feature type="compositionally biased region" description="Basic and acidic residues" evidence="1">
    <location>
        <begin position="48"/>
        <end position="71"/>
    </location>
</feature>
<protein>
    <submittedName>
        <fullName evidence="2">Uncharacterized protein</fullName>
    </submittedName>
</protein>
<dbReference type="AlphaFoldDB" id="A0ABD3N6K0"/>
<organism evidence="2 3">
    <name type="scientific">Stephanodiscus triporus</name>
    <dbReference type="NCBI Taxonomy" id="2934178"/>
    <lineage>
        <taxon>Eukaryota</taxon>
        <taxon>Sar</taxon>
        <taxon>Stramenopiles</taxon>
        <taxon>Ochrophyta</taxon>
        <taxon>Bacillariophyta</taxon>
        <taxon>Coscinodiscophyceae</taxon>
        <taxon>Thalassiosirophycidae</taxon>
        <taxon>Stephanodiscales</taxon>
        <taxon>Stephanodiscaceae</taxon>
        <taxon>Stephanodiscus</taxon>
    </lineage>
</organism>
<name>A0ABD3N6K0_9STRA</name>
<gene>
    <name evidence="2" type="ORF">ACHAW5_000380</name>
</gene>
<evidence type="ECO:0000313" key="2">
    <source>
        <dbReference type="EMBL" id="KAL3770978.1"/>
    </source>
</evidence>
<evidence type="ECO:0000256" key="1">
    <source>
        <dbReference type="SAM" id="MobiDB-lite"/>
    </source>
</evidence>
<comment type="caution">
    <text evidence="2">The sequence shown here is derived from an EMBL/GenBank/DDBJ whole genome shotgun (WGS) entry which is preliminary data.</text>
</comment>
<accession>A0ABD3N6K0</accession>